<dbReference type="GO" id="GO:0008270">
    <property type="term" value="F:zinc ion binding"/>
    <property type="evidence" value="ECO:0007669"/>
    <property type="project" value="UniProtKB-KW"/>
</dbReference>
<keyword evidence="2" id="KW-0863">Zinc-finger</keyword>
<name>A0AAP0NF60_LIQFO</name>
<keyword evidence="3" id="KW-0862">Zinc</keyword>
<dbReference type="AlphaFoldDB" id="A0AAP0NF60"/>
<keyword evidence="5" id="KW-0804">Transcription</keyword>
<keyword evidence="4" id="KW-0805">Transcription regulation</keyword>
<dbReference type="InterPro" id="IPR056280">
    <property type="entry name" value="AIPP2-like_SPOC"/>
</dbReference>
<feature type="region of interest" description="Disordered" evidence="6">
    <location>
        <begin position="145"/>
        <end position="171"/>
    </location>
</feature>
<dbReference type="EMBL" id="JBBPBK010000013">
    <property type="protein sequence ID" value="KAK9271803.1"/>
    <property type="molecule type" value="Genomic_DNA"/>
</dbReference>
<evidence type="ECO:0000256" key="4">
    <source>
        <dbReference type="ARBA" id="ARBA00023015"/>
    </source>
</evidence>
<evidence type="ECO:0000256" key="3">
    <source>
        <dbReference type="ARBA" id="ARBA00022833"/>
    </source>
</evidence>
<dbReference type="PANTHER" id="PTHR33304">
    <property type="match status" value="1"/>
</dbReference>
<dbReference type="Proteomes" id="UP001415857">
    <property type="component" value="Unassembled WGS sequence"/>
</dbReference>
<keyword evidence="9" id="KW-1185">Reference proteome</keyword>
<dbReference type="SUPFAM" id="SSF57903">
    <property type="entry name" value="FYVE/PHD zinc finger"/>
    <property type="match status" value="1"/>
</dbReference>
<proteinExistence type="predicted"/>
<sequence>MMTICQNCGDKGDSKLLVYCVQCRISAEHRYCLEKLPKNDDEEVIWTCEECSPKVAKLGPNPSRKSDRISLRKERAVKVRINRKRQRNETSIVKAQAPMYRMAEATQLTSNFSITNEEIKNLPPFHENCGNRELKKQRRRRLIVDDGGSSDEESEPVKVTASESTHNPHYGPLEIIRNQPPLESVHYVHAQPVVNPIWRGCFRIGDEKNETFVRLVAHLSSKACLKVIDAASALPPLLNAEILPRSDAWPQSFHGSPPLDDSIALYFFPEREKDERVFDGLLNDIIENNLALKALIDNVELLVFSSRELPEQHWRFRRKYYLWAVFRERQGSIPLKPTDHLLVQNSSSECVTPSKFTDGSWRRARQRDLADTWSTWSLDSPSSTNCSRVSDPGHSPRVPKTINFSSCISSYFSKHDRPDNIERGRDYELDMEMEHKQQDKQDRIDVNFESEAALCSSLDALVTEAGRSNKLDFGLGLGGSKREDFRDRSRNQMLSGKNCFASTFGKTIF</sequence>
<dbReference type="InterPro" id="IPR013083">
    <property type="entry name" value="Znf_RING/FYVE/PHD"/>
</dbReference>
<evidence type="ECO:0000256" key="6">
    <source>
        <dbReference type="SAM" id="MobiDB-lite"/>
    </source>
</evidence>
<evidence type="ECO:0000256" key="2">
    <source>
        <dbReference type="ARBA" id="ARBA00022771"/>
    </source>
</evidence>
<evidence type="ECO:0000313" key="8">
    <source>
        <dbReference type="EMBL" id="KAK9271803.1"/>
    </source>
</evidence>
<dbReference type="GO" id="GO:0140566">
    <property type="term" value="F:histone reader activity"/>
    <property type="evidence" value="ECO:0007669"/>
    <property type="project" value="InterPro"/>
</dbReference>
<evidence type="ECO:0000256" key="5">
    <source>
        <dbReference type="ARBA" id="ARBA00023163"/>
    </source>
</evidence>
<feature type="domain" description="AIPP2-like SPOC-like" evidence="7">
    <location>
        <begin position="198"/>
        <end position="326"/>
    </location>
</feature>
<dbReference type="Pfam" id="PF23121">
    <property type="entry name" value="SPOC_AIPP2"/>
    <property type="match status" value="1"/>
</dbReference>
<evidence type="ECO:0000259" key="7">
    <source>
        <dbReference type="Pfam" id="PF23121"/>
    </source>
</evidence>
<protein>
    <recommendedName>
        <fullName evidence="7">AIPP2-like SPOC-like domain-containing protein</fullName>
    </recommendedName>
</protein>
<accession>A0AAP0NF60</accession>
<dbReference type="InterPro" id="IPR011011">
    <property type="entry name" value="Znf_FYVE_PHD"/>
</dbReference>
<keyword evidence="1" id="KW-0479">Metal-binding</keyword>
<dbReference type="GO" id="GO:0034244">
    <property type="term" value="P:negative regulation of transcription elongation by RNA polymerase II"/>
    <property type="evidence" value="ECO:0007669"/>
    <property type="project" value="InterPro"/>
</dbReference>
<evidence type="ECO:0000313" key="9">
    <source>
        <dbReference type="Proteomes" id="UP001415857"/>
    </source>
</evidence>
<dbReference type="Gene3D" id="3.30.40.10">
    <property type="entry name" value="Zinc/RING finger domain, C3HC4 (zinc finger)"/>
    <property type="match status" value="1"/>
</dbReference>
<organism evidence="8 9">
    <name type="scientific">Liquidambar formosana</name>
    <name type="common">Formosan gum</name>
    <dbReference type="NCBI Taxonomy" id="63359"/>
    <lineage>
        <taxon>Eukaryota</taxon>
        <taxon>Viridiplantae</taxon>
        <taxon>Streptophyta</taxon>
        <taxon>Embryophyta</taxon>
        <taxon>Tracheophyta</taxon>
        <taxon>Spermatophyta</taxon>
        <taxon>Magnoliopsida</taxon>
        <taxon>eudicotyledons</taxon>
        <taxon>Gunneridae</taxon>
        <taxon>Pentapetalae</taxon>
        <taxon>Saxifragales</taxon>
        <taxon>Altingiaceae</taxon>
        <taxon>Liquidambar</taxon>
    </lineage>
</organism>
<dbReference type="PANTHER" id="PTHR33304:SF49">
    <property type="entry name" value="OS12G0161500 PROTEIN"/>
    <property type="match status" value="1"/>
</dbReference>
<dbReference type="InterPro" id="IPR049914">
    <property type="entry name" value="PHD1-3/5-6"/>
</dbReference>
<dbReference type="CDD" id="cd15489">
    <property type="entry name" value="PHD_SF"/>
    <property type="match status" value="1"/>
</dbReference>
<reference evidence="8 9" key="1">
    <citation type="journal article" date="2024" name="Plant J.">
        <title>Genome sequences and population genomics reveal climatic adaptation and genomic divergence between two closely related sweetgum species.</title>
        <authorList>
            <person name="Xu W.Q."/>
            <person name="Ren C.Q."/>
            <person name="Zhang X.Y."/>
            <person name="Comes H.P."/>
            <person name="Liu X.H."/>
            <person name="Li Y.G."/>
            <person name="Kettle C.J."/>
            <person name="Jalonen R."/>
            <person name="Gaisberger H."/>
            <person name="Ma Y.Z."/>
            <person name="Qiu Y.X."/>
        </authorList>
    </citation>
    <scope>NUCLEOTIDE SEQUENCE [LARGE SCALE GENOMIC DNA]</scope>
    <source>
        <strain evidence="8">Hangzhou</strain>
    </source>
</reference>
<comment type="caution">
    <text evidence="8">The sequence shown here is derived from an EMBL/GenBank/DDBJ whole genome shotgun (WGS) entry which is preliminary data.</text>
</comment>
<evidence type="ECO:0000256" key="1">
    <source>
        <dbReference type="ARBA" id="ARBA00022723"/>
    </source>
</evidence>
<gene>
    <name evidence="8" type="ORF">L1049_002167</name>
</gene>